<dbReference type="EMBL" id="JAKCXM010007386">
    <property type="protein sequence ID" value="KAJ0388657.1"/>
    <property type="molecule type" value="Genomic_DNA"/>
</dbReference>
<proteinExistence type="predicted"/>
<gene>
    <name evidence="1" type="ORF">P43SY_011600</name>
</gene>
<dbReference type="AlphaFoldDB" id="A0AAD5LNT9"/>
<organism evidence="1 2">
    <name type="scientific">Pythium insidiosum</name>
    <name type="common">Pythiosis disease agent</name>
    <dbReference type="NCBI Taxonomy" id="114742"/>
    <lineage>
        <taxon>Eukaryota</taxon>
        <taxon>Sar</taxon>
        <taxon>Stramenopiles</taxon>
        <taxon>Oomycota</taxon>
        <taxon>Peronosporomycetes</taxon>
        <taxon>Pythiales</taxon>
        <taxon>Pythiaceae</taxon>
        <taxon>Pythium</taxon>
    </lineage>
</organism>
<dbReference type="Proteomes" id="UP001209570">
    <property type="component" value="Unassembled WGS sequence"/>
</dbReference>
<comment type="caution">
    <text evidence="1">The sequence shown here is derived from an EMBL/GenBank/DDBJ whole genome shotgun (WGS) entry which is preliminary data.</text>
</comment>
<reference evidence="1" key="1">
    <citation type="submission" date="2021-12" db="EMBL/GenBank/DDBJ databases">
        <title>Prjna785345.</title>
        <authorList>
            <person name="Rujirawat T."/>
            <person name="Krajaejun T."/>
        </authorList>
    </citation>
    <scope>NUCLEOTIDE SEQUENCE</scope>
    <source>
        <strain evidence="1">Pi057C3</strain>
    </source>
</reference>
<accession>A0AAD5LNT9</accession>
<sequence>MYYNLTQKSDKLASNYLYRLNAAALRAGINFRDKYNPEYLDDHIQQFFDTLHDKALQAQFRFTVFDTIEELERKLNRP</sequence>
<name>A0AAD5LNT9_PYTIN</name>
<keyword evidence="2" id="KW-1185">Reference proteome</keyword>
<protein>
    <submittedName>
        <fullName evidence="1">Uncharacterized protein</fullName>
    </submittedName>
</protein>
<evidence type="ECO:0000313" key="2">
    <source>
        <dbReference type="Proteomes" id="UP001209570"/>
    </source>
</evidence>
<evidence type="ECO:0000313" key="1">
    <source>
        <dbReference type="EMBL" id="KAJ0388657.1"/>
    </source>
</evidence>